<dbReference type="Proteomes" id="UP000031278">
    <property type="component" value="Unassembled WGS sequence"/>
</dbReference>
<keyword evidence="1" id="KW-0472">Membrane</keyword>
<name>A0A0B9GHR9_9GAMM</name>
<keyword evidence="1" id="KW-0812">Transmembrane</keyword>
<evidence type="ECO:0000256" key="1">
    <source>
        <dbReference type="SAM" id="Phobius"/>
    </source>
</evidence>
<dbReference type="AlphaFoldDB" id="A0A0B9GHR9"/>
<protein>
    <submittedName>
        <fullName evidence="2">3-ketoacyl-ACP reductase</fullName>
    </submittedName>
</protein>
<accession>A0A0B9GHR9</accession>
<comment type="caution">
    <text evidence="2">The sequence shown here is derived from an EMBL/GenBank/DDBJ whole genome shotgun (WGS) entry which is preliminary data.</text>
</comment>
<dbReference type="EMBL" id="JWLZ01000101">
    <property type="protein sequence ID" value="KHT64305.1"/>
    <property type="molecule type" value="Genomic_DNA"/>
</dbReference>
<sequence>MDKLFSILNKFAAIVAMLMFVIGGGMALFVMFYGH</sequence>
<evidence type="ECO:0000313" key="2">
    <source>
        <dbReference type="EMBL" id="KHT64305.1"/>
    </source>
</evidence>
<dbReference type="RefSeq" id="WP_039460136.1">
    <property type="nucleotide sequence ID" value="NZ_JWLZ01000101.1"/>
</dbReference>
<feature type="transmembrane region" description="Helical" evidence="1">
    <location>
        <begin position="12"/>
        <end position="33"/>
    </location>
</feature>
<keyword evidence="1" id="KW-1133">Transmembrane helix</keyword>
<reference evidence="2 3" key="1">
    <citation type="submission" date="2014-12" db="EMBL/GenBank/DDBJ databases">
        <title>Genome sequencing of Photobacterium gaetbulicola AD005a.</title>
        <authorList>
            <person name="Adrian T.G.S."/>
            <person name="Chan K.G."/>
        </authorList>
    </citation>
    <scope>NUCLEOTIDE SEQUENCE [LARGE SCALE GENOMIC DNA]</scope>
    <source>
        <strain evidence="2 3">AD005a</strain>
    </source>
</reference>
<evidence type="ECO:0000313" key="3">
    <source>
        <dbReference type="Proteomes" id="UP000031278"/>
    </source>
</evidence>
<organism evidence="2 3">
    <name type="scientific">Photobacterium gaetbulicola</name>
    <dbReference type="NCBI Taxonomy" id="1295392"/>
    <lineage>
        <taxon>Bacteria</taxon>
        <taxon>Pseudomonadati</taxon>
        <taxon>Pseudomonadota</taxon>
        <taxon>Gammaproteobacteria</taxon>
        <taxon>Vibrionales</taxon>
        <taxon>Vibrionaceae</taxon>
        <taxon>Photobacterium</taxon>
    </lineage>
</organism>
<proteinExistence type="predicted"/>
<gene>
    <name evidence="2" type="ORF">RJ45_07150</name>
</gene>